<gene>
    <name evidence="2" type="ORF">M2272_004238</name>
</gene>
<sequence>MNLKRIAGTAVIAGALGIGSLGLGTALAQADPGWGPNIPWIPGPGWVDWNWNPGVNWGPPGQVKQWCPWHSPPGHWIGGPHGIPCT</sequence>
<name>A0ABT6L3U3_9MYCO</name>
<dbReference type="EMBL" id="JARXVE010000007">
    <property type="protein sequence ID" value="MDH6197583.1"/>
    <property type="molecule type" value="Genomic_DNA"/>
</dbReference>
<feature type="signal peptide" evidence="1">
    <location>
        <begin position="1"/>
        <end position="30"/>
    </location>
</feature>
<reference evidence="2 3" key="1">
    <citation type="submission" date="2023-04" db="EMBL/GenBank/DDBJ databases">
        <title>Forest soil microbial communities from Buena Vista Peninsula, Colon Province, Panama.</title>
        <authorList>
            <person name="Bouskill N."/>
        </authorList>
    </citation>
    <scope>NUCLEOTIDE SEQUENCE [LARGE SCALE GENOMIC DNA]</scope>
    <source>
        <strain evidence="2 3">AC80</strain>
    </source>
</reference>
<feature type="chain" id="PRO_5045448059" description="Secreted protein" evidence="1">
    <location>
        <begin position="31"/>
        <end position="86"/>
    </location>
</feature>
<proteinExistence type="predicted"/>
<dbReference type="Proteomes" id="UP001160130">
    <property type="component" value="Unassembled WGS sequence"/>
</dbReference>
<organism evidence="2 3">
    <name type="scientific">Mycolicibacterium frederiksbergense</name>
    <dbReference type="NCBI Taxonomy" id="117567"/>
    <lineage>
        <taxon>Bacteria</taxon>
        <taxon>Bacillati</taxon>
        <taxon>Actinomycetota</taxon>
        <taxon>Actinomycetes</taxon>
        <taxon>Mycobacteriales</taxon>
        <taxon>Mycobacteriaceae</taxon>
        <taxon>Mycolicibacterium</taxon>
    </lineage>
</organism>
<dbReference type="RefSeq" id="WP_280834170.1">
    <property type="nucleotide sequence ID" value="NZ_JARXVE010000007.1"/>
</dbReference>
<keyword evidence="3" id="KW-1185">Reference proteome</keyword>
<evidence type="ECO:0008006" key="4">
    <source>
        <dbReference type="Google" id="ProtNLM"/>
    </source>
</evidence>
<accession>A0ABT6L3U3</accession>
<evidence type="ECO:0000313" key="2">
    <source>
        <dbReference type="EMBL" id="MDH6197583.1"/>
    </source>
</evidence>
<comment type="caution">
    <text evidence="2">The sequence shown here is derived from an EMBL/GenBank/DDBJ whole genome shotgun (WGS) entry which is preliminary data.</text>
</comment>
<keyword evidence="1" id="KW-0732">Signal</keyword>
<protein>
    <recommendedName>
        <fullName evidence="4">Secreted protein</fullName>
    </recommendedName>
</protein>
<evidence type="ECO:0000256" key="1">
    <source>
        <dbReference type="SAM" id="SignalP"/>
    </source>
</evidence>
<evidence type="ECO:0000313" key="3">
    <source>
        <dbReference type="Proteomes" id="UP001160130"/>
    </source>
</evidence>